<dbReference type="SMART" id="SM00025">
    <property type="entry name" value="Pumilio"/>
    <property type="match status" value="8"/>
</dbReference>
<feature type="repeat" description="Pumilio" evidence="4">
    <location>
        <begin position="498"/>
        <end position="533"/>
    </location>
</feature>
<proteinExistence type="predicted"/>
<evidence type="ECO:0000256" key="4">
    <source>
        <dbReference type="PROSITE-ProRule" id="PRU00317"/>
    </source>
</evidence>
<evidence type="ECO:0000313" key="7">
    <source>
        <dbReference type="Proteomes" id="UP000228380"/>
    </source>
</evidence>
<dbReference type="PROSITE" id="PS50303">
    <property type="entry name" value="PUM_HD"/>
    <property type="match status" value="1"/>
</dbReference>
<dbReference type="Gene3D" id="1.25.10.10">
    <property type="entry name" value="Leucine-rich Repeat Variant"/>
    <property type="match status" value="1"/>
</dbReference>
<feature type="repeat" description="Pumilio" evidence="4">
    <location>
        <begin position="643"/>
        <end position="679"/>
    </location>
</feature>
<comment type="function">
    <text evidence="3">Sequence-specific RNA-binding protein that regulates translation and mRNA stability by binding the 3'-UTR of target mRNAs.</text>
</comment>
<dbReference type="Proteomes" id="UP000228380">
    <property type="component" value="Unplaced"/>
</dbReference>
<keyword evidence="2" id="KW-0810">Translation regulation</keyword>
<dbReference type="PANTHER" id="PTHR12537:SF13">
    <property type="entry name" value="PUMILIO HOMOLOGY DOMAIN FAMILY MEMBER 4"/>
    <property type="match status" value="1"/>
</dbReference>
<accession>A0A8B7CBE0</accession>
<dbReference type="InterPro" id="IPR033712">
    <property type="entry name" value="Pumilio_RNA-bd"/>
</dbReference>
<feature type="repeat" description="Pumilio" evidence="4">
    <location>
        <begin position="422"/>
        <end position="458"/>
    </location>
</feature>
<feature type="region of interest" description="Disordered" evidence="5">
    <location>
        <begin position="22"/>
        <end position="47"/>
    </location>
</feature>
<evidence type="ECO:0000256" key="3">
    <source>
        <dbReference type="ARBA" id="ARBA00058490"/>
    </source>
</evidence>
<feature type="repeat" description="Pumilio" evidence="4">
    <location>
        <begin position="386"/>
        <end position="421"/>
    </location>
</feature>
<sequence>MKMEKQKEKEMDILWDEIPHATSPHHHHHLPITHTDDRSAAAGDNPWHGQPVPYDMYVGAALPQHHGHAHGNWLMSQGASSSSGSSSMSSDDGLRRSTVPGSHQQMEELGFLDRLDSMHVGNGLGEAGIGRLGNGPADPNVLQSGYGNASAWTPFQEDYRVVRHSIPRSTMPFDDERRFLELVYQRHYSNLLDSWLQARRSGAPVAYPTGFYLQQNWKDVLNGLNDLQLGSNDGLGQNSHHGGVYDGNPVTALYGASAAEAFPQQGGVDLNWNVGFLNSPRLPVMNGGAEAGMPANGCVPQSQPQIRNLRNVEAFGCEDSLIIQGKGLPSVGDNRREFQREHKKLPRLDDWLHVMRRSSVVNVDGVHSPRRPCSQLSPLKHDYLLDFEWYIYNIAKDQHGCRILQRKFDEGKPHEVDMIVNAIINHVGELMVNPFGNYLMQKLLEVCTEDQRMKILIVLTKDPAELIRISLNTHGTRAVQKLIETLKTPPQIALVISALQPGFLDLIKDLNGNHVVQRCLQSLAPEDNKFIFDAAAEHCVDIATHRHGCCVLQRCIGHATGEHQAKLVAEISANGLFLAQDAFGNYVVQYILDLKSPSATATLASQFKGHYVNLSTQKFSSNVVEKCLKVFGEEYRAQIIVELLSVSRFDQLLQDPYANYVIQSALGNSKGSLHAALVEAIRPHAAILRTSPYCKRIFSRTMLRK</sequence>
<dbReference type="InterPro" id="IPR016024">
    <property type="entry name" value="ARM-type_fold"/>
</dbReference>
<feature type="repeat" description="Pumilio" evidence="4">
    <location>
        <begin position="570"/>
        <end position="605"/>
    </location>
</feature>
<evidence type="ECO:0000256" key="2">
    <source>
        <dbReference type="ARBA" id="ARBA00022845"/>
    </source>
</evidence>
<gene>
    <name evidence="8" type="primary">LOC103711269</name>
</gene>
<evidence type="ECO:0000256" key="5">
    <source>
        <dbReference type="SAM" id="MobiDB-lite"/>
    </source>
</evidence>
<feature type="repeat" description="Pumilio" evidence="4">
    <location>
        <begin position="534"/>
        <end position="569"/>
    </location>
</feature>
<feature type="compositionally biased region" description="Low complexity" evidence="5">
    <location>
        <begin position="74"/>
        <end position="91"/>
    </location>
</feature>
<dbReference type="KEGG" id="pda:103711269"/>
<dbReference type="PROSITE" id="PS50302">
    <property type="entry name" value="PUM"/>
    <property type="match status" value="7"/>
</dbReference>
<dbReference type="OrthoDB" id="668540at2759"/>
<dbReference type="InterPro" id="IPR033133">
    <property type="entry name" value="PUM-HD"/>
</dbReference>
<evidence type="ECO:0000313" key="8">
    <source>
        <dbReference type="RefSeq" id="XP_008795579.4"/>
    </source>
</evidence>
<dbReference type="InterPro" id="IPR011989">
    <property type="entry name" value="ARM-like"/>
</dbReference>
<dbReference type="AlphaFoldDB" id="A0A8B7CBE0"/>
<dbReference type="GO" id="GO:0005737">
    <property type="term" value="C:cytoplasm"/>
    <property type="evidence" value="ECO:0007669"/>
    <property type="project" value="TreeGrafter"/>
</dbReference>
<dbReference type="InterPro" id="IPR001313">
    <property type="entry name" value="Pumilio_RNA-bd_rpt"/>
</dbReference>
<evidence type="ECO:0000256" key="1">
    <source>
        <dbReference type="ARBA" id="ARBA00022737"/>
    </source>
</evidence>
<dbReference type="SUPFAM" id="SSF48371">
    <property type="entry name" value="ARM repeat"/>
    <property type="match status" value="1"/>
</dbReference>
<dbReference type="CDD" id="cd07920">
    <property type="entry name" value="Pumilio"/>
    <property type="match status" value="1"/>
</dbReference>
<dbReference type="GO" id="GO:0003729">
    <property type="term" value="F:mRNA binding"/>
    <property type="evidence" value="ECO:0007669"/>
    <property type="project" value="TreeGrafter"/>
</dbReference>
<organism evidence="7 8">
    <name type="scientific">Phoenix dactylifera</name>
    <name type="common">Date palm</name>
    <dbReference type="NCBI Taxonomy" id="42345"/>
    <lineage>
        <taxon>Eukaryota</taxon>
        <taxon>Viridiplantae</taxon>
        <taxon>Streptophyta</taxon>
        <taxon>Embryophyta</taxon>
        <taxon>Tracheophyta</taxon>
        <taxon>Spermatophyta</taxon>
        <taxon>Magnoliopsida</taxon>
        <taxon>Liliopsida</taxon>
        <taxon>Arecaceae</taxon>
        <taxon>Coryphoideae</taxon>
        <taxon>Phoeniceae</taxon>
        <taxon>Phoenix</taxon>
    </lineage>
</organism>
<dbReference type="FunFam" id="1.25.10.10:FF:000237">
    <property type="entry name" value="Pumilio homolog 9"/>
    <property type="match status" value="1"/>
</dbReference>
<evidence type="ECO:0000259" key="6">
    <source>
        <dbReference type="PROSITE" id="PS50303"/>
    </source>
</evidence>
<dbReference type="Pfam" id="PF00806">
    <property type="entry name" value="PUF"/>
    <property type="match status" value="8"/>
</dbReference>
<protein>
    <submittedName>
        <fullName evidence="8">Pumilio homolog 4-like</fullName>
    </submittedName>
</protein>
<keyword evidence="1" id="KW-0677">Repeat</keyword>
<dbReference type="RefSeq" id="XP_008795579.4">
    <property type="nucleotide sequence ID" value="XM_008797357.4"/>
</dbReference>
<dbReference type="GeneID" id="103711269"/>
<keyword evidence="7" id="KW-1185">Reference proteome</keyword>
<feature type="domain" description="PUM-HD" evidence="6">
    <location>
        <begin position="362"/>
        <end position="705"/>
    </location>
</feature>
<name>A0A8B7CBE0_PHODC</name>
<reference evidence="8" key="1">
    <citation type="submission" date="2025-08" db="UniProtKB">
        <authorList>
            <consortium name="RefSeq"/>
        </authorList>
    </citation>
    <scope>IDENTIFICATION</scope>
    <source>
        <tissue evidence="8">Young leaves</tissue>
    </source>
</reference>
<dbReference type="PANTHER" id="PTHR12537">
    <property type="entry name" value="RNA BINDING PROTEIN PUMILIO-RELATED"/>
    <property type="match status" value="1"/>
</dbReference>
<feature type="repeat" description="Pumilio" evidence="4">
    <location>
        <begin position="606"/>
        <end position="642"/>
    </location>
</feature>
<dbReference type="GO" id="GO:0006417">
    <property type="term" value="P:regulation of translation"/>
    <property type="evidence" value="ECO:0007669"/>
    <property type="project" value="UniProtKB-KW"/>
</dbReference>
<feature type="region of interest" description="Disordered" evidence="5">
    <location>
        <begin position="69"/>
        <end position="103"/>
    </location>
</feature>